<dbReference type="GO" id="GO:0035336">
    <property type="term" value="P:long-chain fatty-acyl-CoA metabolic process"/>
    <property type="evidence" value="ECO:0007669"/>
    <property type="project" value="TreeGrafter"/>
</dbReference>
<keyword evidence="3" id="KW-1185">Reference proteome</keyword>
<dbReference type="Gene3D" id="3.40.50.720">
    <property type="entry name" value="NAD(P)-binding Rossmann-like Domain"/>
    <property type="match status" value="1"/>
</dbReference>
<dbReference type="InterPro" id="IPR013120">
    <property type="entry name" value="FAR_NAD-bd"/>
</dbReference>
<name>A0A9X2LE82_9ACTN</name>
<dbReference type="PANTHER" id="PTHR11011">
    <property type="entry name" value="MALE STERILITY PROTEIN 2-RELATED"/>
    <property type="match status" value="1"/>
</dbReference>
<evidence type="ECO:0000313" key="2">
    <source>
        <dbReference type="EMBL" id="MCQ8769503.1"/>
    </source>
</evidence>
<dbReference type="Pfam" id="PF07993">
    <property type="entry name" value="NAD_binding_4"/>
    <property type="match status" value="1"/>
</dbReference>
<dbReference type="SUPFAM" id="SSF51735">
    <property type="entry name" value="NAD(P)-binding Rossmann-fold domains"/>
    <property type="match status" value="1"/>
</dbReference>
<accession>A0A9X2LE82</accession>
<dbReference type="AlphaFoldDB" id="A0A9X2LE82"/>
<reference evidence="2" key="1">
    <citation type="submission" date="2022-06" db="EMBL/GenBank/DDBJ databases">
        <title>WGS of actinobacteria.</title>
        <authorList>
            <person name="Thawai C."/>
        </authorList>
    </citation>
    <scope>NUCLEOTIDE SEQUENCE</scope>
    <source>
        <strain evidence="2">AA8</strain>
    </source>
</reference>
<protein>
    <submittedName>
        <fullName evidence="2">SDR family oxidoreductase</fullName>
    </submittedName>
</protein>
<dbReference type="GO" id="GO:0080019">
    <property type="term" value="F:alcohol-forming very long-chain fatty acyl-CoA reductase activity"/>
    <property type="evidence" value="ECO:0007669"/>
    <property type="project" value="InterPro"/>
</dbReference>
<feature type="domain" description="Thioester reductase (TE)" evidence="1">
    <location>
        <begin position="5"/>
        <end position="206"/>
    </location>
</feature>
<dbReference type="InterPro" id="IPR036291">
    <property type="entry name" value="NAD(P)-bd_dom_sf"/>
</dbReference>
<evidence type="ECO:0000313" key="3">
    <source>
        <dbReference type="Proteomes" id="UP001142374"/>
    </source>
</evidence>
<dbReference type="PANTHER" id="PTHR11011:SF45">
    <property type="entry name" value="FATTY ACYL-COA REDUCTASE CG8306-RELATED"/>
    <property type="match status" value="1"/>
</dbReference>
<proteinExistence type="predicted"/>
<organism evidence="2 3">
    <name type="scientific">Streptomyces telluris</name>
    <dbReference type="NCBI Taxonomy" id="2720021"/>
    <lineage>
        <taxon>Bacteria</taxon>
        <taxon>Bacillati</taxon>
        <taxon>Actinomycetota</taxon>
        <taxon>Actinomycetes</taxon>
        <taxon>Kitasatosporales</taxon>
        <taxon>Streptomycetaceae</taxon>
        <taxon>Streptomyces</taxon>
    </lineage>
</organism>
<dbReference type="RefSeq" id="WP_256790034.1">
    <property type="nucleotide sequence ID" value="NZ_JANIID010000004.1"/>
</dbReference>
<gene>
    <name evidence="2" type="ORF">NQU55_06870</name>
</gene>
<dbReference type="EMBL" id="JANIID010000004">
    <property type="protein sequence ID" value="MCQ8769503.1"/>
    <property type="molecule type" value="Genomic_DNA"/>
</dbReference>
<comment type="caution">
    <text evidence="2">The sequence shown here is derived from an EMBL/GenBank/DDBJ whole genome shotgun (WGS) entry which is preliminary data.</text>
</comment>
<dbReference type="Proteomes" id="UP001142374">
    <property type="component" value="Unassembled WGS sequence"/>
</dbReference>
<evidence type="ECO:0000259" key="1">
    <source>
        <dbReference type="Pfam" id="PF07993"/>
    </source>
</evidence>
<sequence length="371" mass="39054">MTVLITGATGFLGSRLLRALLGGGRPVAALGRDAAGLPLAARLEKALRDCGADDAELARARALLTAVPVDLTRPGLGLEPAAHDRLAAEAEAVWHCAAALSLMATVDTLTPVNVTGTRHLTELADRAPAGAPFLYVSTAYVARDDAPAVTASPLGEAVTGYERTKRQAEGVVQEWAGRRRRTALVLRPSLLATARPVPEGAAQQPLSVLGTVLRDLVGQAPPLLRGALLRRHAGVPRVRLRLVGDSASRLNIVPVEYAVDAMVRLARLPHPPGVTAYPVVHPVDTPAPVLVAAVGELLPGVELVLRPSVDRPNLVEQQVNPILESFFGRDWRSRADDGTPLRDALPGLPPPAPVDGAYVRAALNVRIPLHG</sequence>
<dbReference type="InterPro" id="IPR026055">
    <property type="entry name" value="FAR"/>
</dbReference>